<reference evidence="1" key="2">
    <citation type="submission" date="2021-04" db="EMBL/GenBank/DDBJ databases">
        <title>Isolation and genomic analysis of the ibuprofen-degrading bacterium Sphingomonas strain MPO218.</title>
        <authorList>
            <person name="Aulestia M."/>
            <person name="Flores A."/>
            <person name="Mangas E.L."/>
            <person name="Perez-Pulido A.J."/>
            <person name="Santero E."/>
            <person name="Camacho E.M."/>
        </authorList>
    </citation>
    <scope>NUCLEOTIDE SEQUENCE</scope>
    <source>
        <strain evidence="1">MPO218</strain>
    </source>
</reference>
<evidence type="ECO:0008006" key="3">
    <source>
        <dbReference type="Google" id="ProtNLM"/>
    </source>
</evidence>
<dbReference type="Proteomes" id="UP000664914">
    <property type="component" value="Chromosome"/>
</dbReference>
<evidence type="ECO:0000313" key="2">
    <source>
        <dbReference type="Proteomes" id="UP000664914"/>
    </source>
</evidence>
<dbReference type="RefSeq" id="WP_208633026.1">
    <property type="nucleotide sequence ID" value="NZ_CP059319.1"/>
</dbReference>
<dbReference type="AlphaFoldDB" id="A0A975HFK6"/>
<protein>
    <recommendedName>
        <fullName evidence="3">DUF2163 domain-containing protein</fullName>
    </recommendedName>
</protein>
<dbReference type="EMBL" id="CP059319">
    <property type="protein sequence ID" value="QTH22004.1"/>
    <property type="molecule type" value="Genomic_DNA"/>
</dbReference>
<sequence>MTSLTVQLDAALSSPAPTIFGAVSIDLPGRQINLLDGAASLTFNGRNYTGRDPVYGTLSAISNLTDGMGNEAPRLSITLLPASDAAAADLAGPDMQGSIVTIYFGAVERTTGQVVPNPHLLFVGELDVPFLTAGENIRELEYEVASIFERFFADDEGARLSDGFHQSVWPGEEGFAFQTGVPQGVYWGVEAPPRPVTNTGIGFGGIGGVFGGDMWMLQQ</sequence>
<organism evidence="1 2">
    <name type="scientific">Rhizorhabdus wittichii</name>
    <dbReference type="NCBI Taxonomy" id="160791"/>
    <lineage>
        <taxon>Bacteria</taxon>
        <taxon>Pseudomonadati</taxon>
        <taxon>Pseudomonadota</taxon>
        <taxon>Alphaproteobacteria</taxon>
        <taxon>Sphingomonadales</taxon>
        <taxon>Sphingomonadaceae</taxon>
        <taxon>Rhizorhabdus</taxon>
    </lineage>
</organism>
<name>A0A975HFK6_9SPHN</name>
<proteinExistence type="predicted"/>
<accession>A0A975HFK6</accession>
<reference evidence="1" key="1">
    <citation type="submission" date="2020-07" db="EMBL/GenBank/DDBJ databases">
        <authorList>
            <person name="Camacho E."/>
        </authorList>
    </citation>
    <scope>NUCLEOTIDE SEQUENCE</scope>
    <source>
        <strain evidence="1">MPO218</strain>
    </source>
</reference>
<gene>
    <name evidence="1" type="ORF">HRJ34_00220</name>
</gene>
<evidence type="ECO:0000313" key="1">
    <source>
        <dbReference type="EMBL" id="QTH22004.1"/>
    </source>
</evidence>